<evidence type="ECO:0000313" key="10">
    <source>
        <dbReference type="Proteomes" id="UP000007058"/>
    </source>
</evidence>
<accession>Q2W2X2</accession>
<evidence type="ECO:0000256" key="2">
    <source>
        <dbReference type="ARBA" id="ARBA00012417"/>
    </source>
</evidence>
<dbReference type="InterPro" id="IPR043502">
    <property type="entry name" value="DNA/RNA_pol_sf"/>
</dbReference>
<dbReference type="EMBL" id="AP007255">
    <property type="protein sequence ID" value="BAE51803.1"/>
    <property type="molecule type" value="Genomic_DNA"/>
</dbReference>
<dbReference type="RefSeq" id="WP_011385375.1">
    <property type="nucleotide sequence ID" value="NC_007626.1"/>
</dbReference>
<dbReference type="GO" id="GO:0006281">
    <property type="term" value="P:DNA repair"/>
    <property type="evidence" value="ECO:0007669"/>
    <property type="project" value="InterPro"/>
</dbReference>
<dbReference type="EC" id="2.7.7.7" evidence="2"/>
<feature type="domain" description="DNA polymerase Y-family little finger" evidence="8">
    <location>
        <begin position="242"/>
        <end position="343"/>
    </location>
</feature>
<dbReference type="CDD" id="cd03468">
    <property type="entry name" value="PolY_like"/>
    <property type="match status" value="1"/>
</dbReference>
<evidence type="ECO:0000256" key="6">
    <source>
        <dbReference type="SAM" id="MobiDB-lite"/>
    </source>
</evidence>
<evidence type="ECO:0000259" key="7">
    <source>
        <dbReference type="Pfam" id="PF00817"/>
    </source>
</evidence>
<dbReference type="InterPro" id="IPR001126">
    <property type="entry name" value="UmuC"/>
</dbReference>
<dbReference type="Pfam" id="PF00817">
    <property type="entry name" value="IMS"/>
    <property type="match status" value="1"/>
</dbReference>
<dbReference type="KEGG" id="mag:amb2999"/>
<dbReference type="HOGENOM" id="CLU_028184_1_1_5"/>
<dbReference type="PANTHER" id="PTHR35369">
    <property type="entry name" value="BLR3025 PROTEIN-RELATED"/>
    <property type="match status" value="1"/>
</dbReference>
<evidence type="ECO:0000259" key="8">
    <source>
        <dbReference type="Pfam" id="PF11799"/>
    </source>
</evidence>
<comment type="function">
    <text evidence="4">Poorly processive, error-prone DNA polymerase involved in untargeted mutagenesis. Copies undamaged DNA at stalled replication forks, which arise in vivo from mismatched or misaligned primer ends. These misaligned primers can be extended by PolIV. Exhibits no 3'-5' exonuclease (proofreading) activity. May be involved in translesional synthesis, in conjunction with the beta clamp from PolIII.</text>
</comment>
<evidence type="ECO:0000256" key="3">
    <source>
        <dbReference type="ARBA" id="ARBA00022763"/>
    </source>
</evidence>
<keyword evidence="10" id="KW-1185">Reference proteome</keyword>
<dbReference type="InterPro" id="IPR017961">
    <property type="entry name" value="DNA_pol_Y-fam_little_finger"/>
</dbReference>
<protein>
    <recommendedName>
        <fullName evidence="2">DNA-directed DNA polymerase</fullName>
        <ecNumber evidence="2">2.7.7.7</ecNumber>
    </recommendedName>
</protein>
<evidence type="ECO:0000256" key="1">
    <source>
        <dbReference type="ARBA" id="ARBA00011245"/>
    </source>
</evidence>
<evidence type="ECO:0000256" key="5">
    <source>
        <dbReference type="ARBA" id="ARBA00049244"/>
    </source>
</evidence>
<gene>
    <name evidence="9" type="ordered locus">amb2999</name>
</gene>
<dbReference type="AlphaFoldDB" id="Q2W2X2"/>
<dbReference type="GO" id="GO:0016740">
    <property type="term" value="F:transferase activity"/>
    <property type="evidence" value="ECO:0007669"/>
    <property type="project" value="UniProtKB-KW"/>
</dbReference>
<comment type="catalytic activity">
    <reaction evidence="5">
        <text>DNA(n) + a 2'-deoxyribonucleoside 5'-triphosphate = DNA(n+1) + diphosphate</text>
        <dbReference type="Rhea" id="RHEA:22508"/>
        <dbReference type="Rhea" id="RHEA-COMP:17339"/>
        <dbReference type="Rhea" id="RHEA-COMP:17340"/>
        <dbReference type="ChEBI" id="CHEBI:33019"/>
        <dbReference type="ChEBI" id="CHEBI:61560"/>
        <dbReference type="ChEBI" id="CHEBI:173112"/>
        <dbReference type="EC" id="2.7.7.7"/>
    </reaction>
</comment>
<dbReference type="OrthoDB" id="9788640at2"/>
<evidence type="ECO:0000313" key="9">
    <source>
        <dbReference type="EMBL" id="BAE51803.1"/>
    </source>
</evidence>
<dbReference type="STRING" id="342108.amb2999"/>
<dbReference type="PANTHER" id="PTHR35369:SF2">
    <property type="entry name" value="BLR3025 PROTEIN"/>
    <property type="match status" value="1"/>
</dbReference>
<organism evidence="9 10">
    <name type="scientific">Paramagnetospirillum magneticum (strain ATCC 700264 / AMB-1)</name>
    <name type="common">Magnetospirillum magneticum</name>
    <dbReference type="NCBI Taxonomy" id="342108"/>
    <lineage>
        <taxon>Bacteria</taxon>
        <taxon>Pseudomonadati</taxon>
        <taxon>Pseudomonadota</taxon>
        <taxon>Alphaproteobacteria</taxon>
        <taxon>Rhodospirillales</taxon>
        <taxon>Magnetospirillaceae</taxon>
        <taxon>Paramagnetospirillum</taxon>
    </lineage>
</organism>
<dbReference type="SUPFAM" id="SSF56672">
    <property type="entry name" value="DNA/RNA polymerases"/>
    <property type="match status" value="1"/>
</dbReference>
<dbReference type="Pfam" id="PF11799">
    <property type="entry name" value="IMS_C"/>
    <property type="match status" value="1"/>
</dbReference>
<feature type="domain" description="UmuC" evidence="7">
    <location>
        <begin position="22"/>
        <end position="152"/>
    </location>
</feature>
<dbReference type="InterPro" id="IPR050356">
    <property type="entry name" value="SulA_CellDiv_inhibitor"/>
</dbReference>
<name>Q2W2X2_PARM1</name>
<evidence type="ECO:0000256" key="4">
    <source>
        <dbReference type="ARBA" id="ARBA00025589"/>
    </source>
</evidence>
<proteinExistence type="predicted"/>
<reference evidence="9 10" key="1">
    <citation type="journal article" date="2005" name="DNA Res.">
        <title>Complete genome sequence of the facultative anaerobic magnetotactic bacterium Magnetospirillum sp. strain AMB-1.</title>
        <authorList>
            <person name="Matsunaga T."/>
            <person name="Okamura Y."/>
            <person name="Fukuda Y."/>
            <person name="Wahyudi A.T."/>
            <person name="Murase Y."/>
            <person name="Takeyama H."/>
        </authorList>
    </citation>
    <scope>NUCLEOTIDE SEQUENCE [LARGE SCALE GENOMIC DNA]</scope>
    <source>
        <strain evidence="10">ATCC 700264 / AMB-1</strain>
    </source>
</reference>
<sequence length="493" mass="53989">MERRIVSVWLPRLPTDRLCRSAPAWRDIPLVTASAGPHRQVMAVNRVAQVQGLRPGMKLASALAQVPHVQIAPHDPQGDARLLGALAERCTLFTPWCAVEGTAGLWLDISGCGHLFGGETKLLEQLTGRLKGLGLTVRAALAATPGAAWAWARFGDATTPILDSPDQLAPLPLAALRLPPATVQTLSDLGLRRLGDLLGLPRAQVSLRFGREAVWRLDQALGAEPEPISPRRPPAPYRVHASFADPISRAEDIAATLDHLLEGLCRRLGLDGQGARRLELTLFRVDGTLARAEIGTGAPSRDPVHLARLFRDRLAEIRPGFGIEAACLEAGVVQPQAAAQTDLGGAAGEAQLSRLLDALDNRLGPGRLMRLAPRPSHVPERSVRRLAPGAPPPAEGWPAGRYPIRLLPHPEPIEAMAPIPDAPPLRFRWQGKLHRVVRADGPERIAPEWWHEDAEERDYYRVEDEQGLRLWLYRLGHYGRAEPPRWYLHGVFP</sequence>
<dbReference type="GO" id="GO:0003684">
    <property type="term" value="F:damaged DNA binding"/>
    <property type="evidence" value="ECO:0007669"/>
    <property type="project" value="InterPro"/>
</dbReference>
<feature type="region of interest" description="Disordered" evidence="6">
    <location>
        <begin position="367"/>
        <end position="394"/>
    </location>
</feature>
<dbReference type="Proteomes" id="UP000007058">
    <property type="component" value="Chromosome"/>
</dbReference>
<keyword evidence="3" id="KW-0227">DNA damage</keyword>
<comment type="subunit">
    <text evidence="1">Monomer.</text>
</comment>